<dbReference type="Pfam" id="PF00227">
    <property type="entry name" value="Proteasome"/>
    <property type="match status" value="1"/>
</dbReference>
<dbReference type="InterPro" id="IPR000426">
    <property type="entry name" value="Proteasome_asu_N"/>
</dbReference>
<comment type="similarity">
    <text evidence="2">Belongs to the peptidase T1A family.</text>
</comment>
<dbReference type="SMART" id="SM00948">
    <property type="entry name" value="Proteasome_A_N"/>
    <property type="match status" value="1"/>
</dbReference>
<dbReference type="Proteomes" id="UP001152797">
    <property type="component" value="Unassembled WGS sequence"/>
</dbReference>
<evidence type="ECO:0000256" key="1">
    <source>
        <dbReference type="ARBA" id="ARBA00022942"/>
    </source>
</evidence>
<dbReference type="EMBL" id="CAMXCT010000252">
    <property type="protein sequence ID" value="CAI3976205.1"/>
    <property type="molecule type" value="Genomic_DNA"/>
</dbReference>
<accession>A0A9P1FIW1</accession>
<protein>
    <recommendedName>
        <fullName evidence="3">Proteasome alpha-type subunits domain-containing protein</fullName>
    </recommendedName>
</protein>
<dbReference type="EMBL" id="CAMXCT030000252">
    <property type="protein sequence ID" value="CAL4763517.1"/>
    <property type="molecule type" value="Genomic_DNA"/>
</dbReference>
<dbReference type="Pfam" id="PF26217">
    <property type="entry name" value="GDPGP1_N"/>
    <property type="match status" value="1"/>
</dbReference>
<keyword evidence="6" id="KW-1185">Reference proteome</keyword>
<evidence type="ECO:0000256" key="2">
    <source>
        <dbReference type="PROSITE-ProRule" id="PRU00808"/>
    </source>
</evidence>
<evidence type="ECO:0000259" key="3">
    <source>
        <dbReference type="PROSITE" id="PS00388"/>
    </source>
</evidence>
<dbReference type="InterPro" id="IPR029055">
    <property type="entry name" value="Ntn_hydrolases_N"/>
</dbReference>
<dbReference type="InterPro" id="IPR043171">
    <property type="entry name" value="Ap4A_phos1/2-like"/>
</dbReference>
<dbReference type="GO" id="GO:0006511">
    <property type="term" value="P:ubiquitin-dependent protein catabolic process"/>
    <property type="evidence" value="ECO:0007669"/>
    <property type="project" value="InterPro"/>
</dbReference>
<keyword evidence="1 2" id="KW-0647">Proteasome</keyword>
<dbReference type="InterPro" id="IPR023332">
    <property type="entry name" value="Proteasome_alpha-type"/>
</dbReference>
<dbReference type="InterPro" id="IPR001353">
    <property type="entry name" value="Proteasome_sua/b"/>
</dbReference>
<dbReference type="GO" id="GO:0019773">
    <property type="term" value="C:proteasome core complex, alpha-subunit complex"/>
    <property type="evidence" value="ECO:0007669"/>
    <property type="project" value="UniProtKB-UniRule"/>
</dbReference>
<dbReference type="OrthoDB" id="444027at2759"/>
<reference evidence="4" key="1">
    <citation type="submission" date="2022-10" db="EMBL/GenBank/DDBJ databases">
        <authorList>
            <person name="Chen Y."/>
            <person name="Dougan E. K."/>
            <person name="Chan C."/>
            <person name="Rhodes N."/>
            <person name="Thang M."/>
        </authorList>
    </citation>
    <scope>NUCLEOTIDE SEQUENCE</scope>
</reference>
<organism evidence="4">
    <name type="scientific">Cladocopium goreaui</name>
    <dbReference type="NCBI Taxonomy" id="2562237"/>
    <lineage>
        <taxon>Eukaryota</taxon>
        <taxon>Sar</taxon>
        <taxon>Alveolata</taxon>
        <taxon>Dinophyceae</taxon>
        <taxon>Suessiales</taxon>
        <taxon>Symbiodiniaceae</taxon>
        <taxon>Cladocopium</taxon>
    </lineage>
</organism>
<feature type="domain" description="Proteasome alpha-type subunits" evidence="3">
    <location>
        <begin position="5"/>
        <end position="27"/>
    </location>
</feature>
<dbReference type="PANTHER" id="PTHR11599">
    <property type="entry name" value="PROTEASOME SUBUNIT ALPHA/BETA"/>
    <property type="match status" value="1"/>
</dbReference>
<sequence length="865" mass="96788">MAGGYDRAITVFSPDGHLFQVEYALEAVRKGTTTVGVKGKDCVVLAVERRATPKLQDPRTIRKILVVDDNIALTFAGLNADARVLVNKTRVECQSYRLNVEGYLHQRLCEAWERRRSAGVLEWPASDDDLGEFHALDGPSKMVVQLAPSRGKKRSLNSPQMNSTRMPFDGERFHFGKVDQEEVLLCFNPWRQSSCHHTDTSNTCHWPQYAEISEGNCKDDPAMVLVNKHPICRNHFLLVPRGGEQPQVLTLDALMMGLAFALRSSRRLWVSFNTIGAGASVNHLHLHGFFPGTGGVPPRTLDVFPFEQQLSKLQLAAKPRGPLTLSRTTAWPLCAWVFTWTDEEALKIDSKLMERRMAEFVHAFIETLQVLDIAHNVHIRMAQRKVVVFPRQTLFEQSHDVTQLQVSGHEVLGWWVVAREDHELDGTLAETMMRRAQLPKTMQQKVLKALEWIGWSLFEDAKFLCDGEDAPTVDYLARFIARTQQKYTHRGGVRPFGISTLLGGFDTKGQPALFQTDPAGTYYAWKATAIGKNSKSVTDFLEKKYKEDLDEDATIKLALKGLLEVTEASGKNIEVVIIKQSGITWMPDESLEPLVKELDDTADPWREDRQAQGAAVRSMSQLQGTAVGALAALSRCRPRGLSGRDIRVGTRWQGHRRCFSSEREVKDEKETPEPPQTFGEKLVVFGLALRGMALLPRFAPAAQVLRFAGVGPMAVGAAVSLYELGGWRLLLAVPGSVGLAVSASVLTEKKLEEQLKESVQARLSEVGCVPPELMQLPDAKVANFETNRCKLEAVYRRDGFTWQLEVRAERKSFPLKWEVTQIHVKKGCCAPSGQSLPPQTRHWDPQQEVLKWSTVFSEPALANSE</sequence>
<gene>
    <name evidence="4" type="ORF">C1SCF055_LOCUS4446</name>
</gene>
<dbReference type="PROSITE" id="PS51475">
    <property type="entry name" value="PROTEASOME_ALPHA_2"/>
    <property type="match status" value="1"/>
</dbReference>
<evidence type="ECO:0000313" key="6">
    <source>
        <dbReference type="Proteomes" id="UP001152797"/>
    </source>
</evidence>
<dbReference type="InterPro" id="IPR036265">
    <property type="entry name" value="HIT-like_sf"/>
</dbReference>
<dbReference type="Gene3D" id="3.30.428.70">
    <property type="match status" value="1"/>
</dbReference>
<comment type="caution">
    <text evidence="4">The sequence shown here is derived from an EMBL/GenBank/DDBJ whole genome shotgun (WGS) entry which is preliminary data.</text>
</comment>
<proteinExistence type="inferred from homology"/>
<evidence type="ECO:0000313" key="4">
    <source>
        <dbReference type="EMBL" id="CAI3976205.1"/>
    </source>
</evidence>
<dbReference type="SUPFAM" id="SSF56235">
    <property type="entry name" value="N-terminal nucleophile aminohydrolases (Ntn hydrolases)"/>
    <property type="match status" value="2"/>
</dbReference>
<dbReference type="InterPro" id="IPR050115">
    <property type="entry name" value="Proteasome_alpha"/>
</dbReference>
<reference evidence="5" key="2">
    <citation type="submission" date="2024-04" db="EMBL/GenBank/DDBJ databases">
        <authorList>
            <person name="Chen Y."/>
            <person name="Shah S."/>
            <person name="Dougan E. K."/>
            <person name="Thang M."/>
            <person name="Chan C."/>
        </authorList>
    </citation>
    <scope>NUCLEOTIDE SEQUENCE [LARGE SCALE GENOMIC DNA]</scope>
</reference>
<evidence type="ECO:0000313" key="5">
    <source>
        <dbReference type="EMBL" id="CAL1129580.1"/>
    </source>
</evidence>
<dbReference type="InterPro" id="IPR058866">
    <property type="entry name" value="GDPGP1_N"/>
</dbReference>
<dbReference type="Gene3D" id="3.60.20.10">
    <property type="entry name" value="Glutamine Phosphoribosylpyrophosphate, subunit 1, domain 1"/>
    <property type="match status" value="2"/>
</dbReference>
<dbReference type="PROSITE" id="PS00388">
    <property type="entry name" value="PROTEASOME_ALPHA_1"/>
    <property type="match status" value="1"/>
</dbReference>
<name>A0A9P1FIW1_9DINO</name>
<dbReference type="EMBL" id="CAMXCT020000252">
    <property type="protein sequence ID" value="CAL1129580.1"/>
    <property type="molecule type" value="Genomic_DNA"/>
</dbReference>
<dbReference type="AlphaFoldDB" id="A0A9P1FIW1"/>
<dbReference type="Pfam" id="PF10584">
    <property type="entry name" value="Proteasome_A_N"/>
    <property type="match status" value="1"/>
</dbReference>
<dbReference type="SUPFAM" id="SSF54197">
    <property type="entry name" value="HIT-like"/>
    <property type="match status" value="1"/>
</dbReference>